<evidence type="ECO:0000256" key="7">
    <source>
        <dbReference type="ARBA" id="ARBA00023231"/>
    </source>
</evidence>
<accession>A0A2S6NGI8</accession>
<dbReference type="GO" id="GO:0015093">
    <property type="term" value="F:ferrous iron transmembrane transporter activity"/>
    <property type="evidence" value="ECO:0007669"/>
    <property type="project" value="TreeGrafter"/>
</dbReference>
<evidence type="ECO:0000256" key="3">
    <source>
        <dbReference type="ARBA" id="ARBA00022448"/>
    </source>
</evidence>
<evidence type="ECO:0000259" key="11">
    <source>
        <dbReference type="Pfam" id="PF16916"/>
    </source>
</evidence>
<feature type="domain" description="Dinitrogenase iron-molybdenum cofactor biosynthesis" evidence="10">
    <location>
        <begin position="300"/>
        <end position="393"/>
    </location>
</feature>
<dbReference type="Pfam" id="PF16916">
    <property type="entry name" value="ZT_dimer"/>
    <property type="match status" value="1"/>
</dbReference>
<evidence type="ECO:0000256" key="4">
    <source>
        <dbReference type="ARBA" id="ARBA00022692"/>
    </source>
</evidence>
<evidence type="ECO:0000256" key="1">
    <source>
        <dbReference type="ARBA" id="ARBA00004141"/>
    </source>
</evidence>
<evidence type="ECO:0000313" key="13">
    <source>
        <dbReference type="Proteomes" id="UP000239724"/>
    </source>
</evidence>
<evidence type="ECO:0000313" key="12">
    <source>
        <dbReference type="EMBL" id="PPQ33679.1"/>
    </source>
</evidence>
<keyword evidence="4 8" id="KW-0812">Transmembrane</keyword>
<keyword evidence="6 8" id="KW-0472">Membrane</keyword>
<comment type="subcellular location">
    <subcellularLocation>
        <location evidence="1">Membrane</location>
        <topology evidence="1">Multi-pass membrane protein</topology>
    </subcellularLocation>
</comment>
<dbReference type="PANTHER" id="PTHR43840">
    <property type="entry name" value="MITOCHONDRIAL METAL TRANSPORTER 1-RELATED"/>
    <property type="match status" value="1"/>
</dbReference>
<dbReference type="Pfam" id="PF02579">
    <property type="entry name" value="Nitro_FeMo-Co"/>
    <property type="match status" value="1"/>
</dbReference>
<keyword evidence="3" id="KW-0813">Transport</keyword>
<dbReference type="InterPro" id="IPR036837">
    <property type="entry name" value="Cation_efflux_CTD_sf"/>
</dbReference>
<feature type="transmembrane region" description="Helical" evidence="8">
    <location>
        <begin position="74"/>
        <end position="94"/>
    </location>
</feature>
<feature type="transmembrane region" description="Helical" evidence="8">
    <location>
        <begin position="114"/>
        <end position="133"/>
    </location>
</feature>
<dbReference type="Gene3D" id="3.30.420.130">
    <property type="entry name" value="Dinitrogenase iron-molybdenum cofactor biosynthesis domain"/>
    <property type="match status" value="1"/>
</dbReference>
<dbReference type="Proteomes" id="UP000239724">
    <property type="component" value="Unassembled WGS sequence"/>
</dbReference>
<dbReference type="Gene3D" id="3.30.70.1350">
    <property type="entry name" value="Cation efflux protein, cytoplasmic domain"/>
    <property type="match status" value="1"/>
</dbReference>
<dbReference type="PANTHER" id="PTHR43840:SF15">
    <property type="entry name" value="MITOCHONDRIAL METAL TRANSPORTER 1-RELATED"/>
    <property type="match status" value="1"/>
</dbReference>
<dbReference type="InterPro" id="IPR050291">
    <property type="entry name" value="CDF_Transporter"/>
</dbReference>
<evidence type="ECO:0000259" key="10">
    <source>
        <dbReference type="Pfam" id="PF02579"/>
    </source>
</evidence>
<feature type="domain" description="Cation efflux protein cytoplasmic" evidence="11">
    <location>
        <begin position="206"/>
        <end position="282"/>
    </location>
</feature>
<dbReference type="GO" id="GO:0015086">
    <property type="term" value="F:cadmium ion transmembrane transporter activity"/>
    <property type="evidence" value="ECO:0007669"/>
    <property type="project" value="TreeGrafter"/>
</dbReference>
<dbReference type="AlphaFoldDB" id="A0A2S6NGI8"/>
<dbReference type="InterPro" id="IPR036105">
    <property type="entry name" value="DiNase_FeMo-co_biosyn_sf"/>
</dbReference>
<dbReference type="GO" id="GO:0015341">
    <property type="term" value="F:zinc efflux antiporter activity"/>
    <property type="evidence" value="ECO:0007669"/>
    <property type="project" value="TreeGrafter"/>
</dbReference>
<feature type="transmembrane region" description="Helical" evidence="8">
    <location>
        <begin position="154"/>
        <end position="171"/>
    </location>
</feature>
<protein>
    <recommendedName>
        <fullName evidence="14">Cation transporter</fullName>
    </recommendedName>
</protein>
<dbReference type="InterPro" id="IPR002524">
    <property type="entry name" value="Cation_efflux"/>
</dbReference>
<reference evidence="12 13" key="1">
    <citation type="journal article" date="2018" name="Arch. Microbiol.">
        <title>New insights into the metabolic potential of the phototrophic purple bacterium Rhodopila globiformis DSM 161(T) from its draft genome sequence and evidence for a vanadium-dependent nitrogenase.</title>
        <authorList>
            <person name="Imhoff J.F."/>
            <person name="Rahn T."/>
            <person name="Kunzel S."/>
            <person name="Neulinger S.C."/>
        </authorList>
    </citation>
    <scope>NUCLEOTIDE SEQUENCE [LARGE SCALE GENOMIC DNA]</scope>
    <source>
        <strain evidence="12 13">DSM 161</strain>
    </source>
</reference>
<feature type="domain" description="Cation efflux protein transmembrane" evidence="9">
    <location>
        <begin position="14"/>
        <end position="202"/>
    </location>
</feature>
<dbReference type="Gene3D" id="1.20.1510.10">
    <property type="entry name" value="Cation efflux protein transmembrane domain"/>
    <property type="match status" value="1"/>
</dbReference>
<dbReference type="InterPro" id="IPR027470">
    <property type="entry name" value="Cation_efflux_CTD"/>
</dbReference>
<evidence type="ECO:0000256" key="8">
    <source>
        <dbReference type="SAM" id="Phobius"/>
    </source>
</evidence>
<keyword evidence="13" id="KW-1185">Reference proteome</keyword>
<proteinExistence type="inferred from homology"/>
<sequence length="411" mass="43911">MSRDQQRLASRIAWAAIGVNVALSALNLVIAAASGSLAITAEMVHNVVDLAGSAAVLVGVKLSERKSRDFPYGLYKVENVVAVVLSLLVFLTGYEIARDAVLADIAPVRVSGPILGGVVLSAALPFAFSLYVMSVGRQLNSPSLIAVAQEYRTHVLTSGMVLLSLLGHLAGVPLDRYAALFIVVFIGKTGWELLSGAMQVLLDASLDADTLNRVRGIIEADPAVSEVRSLVGRNAGRYRFLEAEVALRVTDLKKAHDVSDRLERAVRARVANVERVMLHYEPRPRCHLCVAVPLASPAGTLSDHFGEAPCFGLVTLRTADGRVERQEVLANPHLDQEKARGIHVAEWLVSLKADTVLLRKDMHGQGPAYVLADAGTQMRVTHAVTLDQALADLGGEVAVGDFLETSGSTPV</sequence>
<evidence type="ECO:0008006" key="14">
    <source>
        <dbReference type="Google" id="ProtNLM"/>
    </source>
</evidence>
<dbReference type="NCBIfam" id="TIGR01297">
    <property type="entry name" value="CDF"/>
    <property type="match status" value="1"/>
</dbReference>
<dbReference type="SUPFAM" id="SSF160240">
    <property type="entry name" value="Cation efflux protein cytoplasmic domain-like"/>
    <property type="match status" value="1"/>
</dbReference>
<evidence type="ECO:0000256" key="6">
    <source>
        <dbReference type="ARBA" id="ARBA00023136"/>
    </source>
</evidence>
<dbReference type="GO" id="GO:0006882">
    <property type="term" value="P:intracellular zinc ion homeostasis"/>
    <property type="evidence" value="ECO:0007669"/>
    <property type="project" value="TreeGrafter"/>
</dbReference>
<comment type="caution">
    <text evidence="12">The sequence shown here is derived from an EMBL/GenBank/DDBJ whole genome shotgun (WGS) entry which is preliminary data.</text>
</comment>
<dbReference type="Pfam" id="PF01545">
    <property type="entry name" value="Cation_efflux"/>
    <property type="match status" value="1"/>
</dbReference>
<comment type="similarity">
    <text evidence="2">Belongs to the cation diffusion facilitator (CDF) transporter (TC 2.A.4) family.</text>
</comment>
<dbReference type="GO" id="GO:0005886">
    <property type="term" value="C:plasma membrane"/>
    <property type="evidence" value="ECO:0007669"/>
    <property type="project" value="TreeGrafter"/>
</dbReference>
<name>A0A2S6NGI8_RHOGL</name>
<dbReference type="EMBL" id="NHRY01000139">
    <property type="protein sequence ID" value="PPQ33679.1"/>
    <property type="molecule type" value="Genomic_DNA"/>
</dbReference>
<feature type="transmembrane region" description="Helical" evidence="8">
    <location>
        <begin position="12"/>
        <end position="37"/>
    </location>
</feature>
<dbReference type="SUPFAM" id="SSF53146">
    <property type="entry name" value="Nitrogenase accessory factor-like"/>
    <property type="match status" value="1"/>
</dbReference>
<dbReference type="InterPro" id="IPR027469">
    <property type="entry name" value="Cation_efflux_TMD_sf"/>
</dbReference>
<organism evidence="12 13">
    <name type="scientific">Rhodopila globiformis</name>
    <name type="common">Rhodopseudomonas globiformis</name>
    <dbReference type="NCBI Taxonomy" id="1071"/>
    <lineage>
        <taxon>Bacteria</taxon>
        <taxon>Pseudomonadati</taxon>
        <taxon>Pseudomonadota</taxon>
        <taxon>Alphaproteobacteria</taxon>
        <taxon>Acetobacterales</taxon>
        <taxon>Acetobacteraceae</taxon>
        <taxon>Rhodopila</taxon>
    </lineage>
</organism>
<keyword evidence="5 8" id="KW-1133">Transmembrane helix</keyword>
<gene>
    <name evidence="12" type="ORF">CCS01_13460</name>
</gene>
<keyword evidence="7" id="KW-0535">Nitrogen fixation</keyword>
<evidence type="ECO:0000259" key="9">
    <source>
        <dbReference type="Pfam" id="PF01545"/>
    </source>
</evidence>
<dbReference type="InterPro" id="IPR003731">
    <property type="entry name" value="Di-Nase_FeMo-co_biosynth"/>
</dbReference>
<dbReference type="SUPFAM" id="SSF161111">
    <property type="entry name" value="Cation efflux protein transmembrane domain-like"/>
    <property type="match status" value="1"/>
</dbReference>
<evidence type="ECO:0000256" key="5">
    <source>
        <dbReference type="ARBA" id="ARBA00022989"/>
    </source>
</evidence>
<feature type="transmembrane region" description="Helical" evidence="8">
    <location>
        <begin position="43"/>
        <end position="62"/>
    </location>
</feature>
<evidence type="ECO:0000256" key="2">
    <source>
        <dbReference type="ARBA" id="ARBA00008114"/>
    </source>
</evidence>
<dbReference type="InterPro" id="IPR058533">
    <property type="entry name" value="Cation_efflux_TM"/>
</dbReference>